<comment type="caution">
    <text evidence="7">The sequence shown here is derived from an EMBL/GenBank/DDBJ whole genome shotgun (WGS) entry which is preliminary data.</text>
</comment>
<evidence type="ECO:0000313" key="7">
    <source>
        <dbReference type="EMBL" id="SPO04271.1"/>
    </source>
</evidence>
<evidence type="ECO:0000256" key="3">
    <source>
        <dbReference type="ARBA" id="ARBA00022833"/>
    </source>
</evidence>
<evidence type="ECO:0000256" key="5">
    <source>
        <dbReference type="SAM" id="MobiDB-lite"/>
    </source>
</evidence>
<feature type="compositionally biased region" description="Low complexity" evidence="5">
    <location>
        <begin position="25"/>
        <end position="58"/>
    </location>
</feature>
<proteinExistence type="predicted"/>
<dbReference type="EMBL" id="ONZQ02000010">
    <property type="protein sequence ID" value="SPO04271.1"/>
    <property type="molecule type" value="Genomic_DNA"/>
</dbReference>
<feature type="region of interest" description="Disordered" evidence="5">
    <location>
        <begin position="381"/>
        <end position="408"/>
    </location>
</feature>
<dbReference type="SUPFAM" id="SSF57667">
    <property type="entry name" value="beta-beta-alpha zinc fingers"/>
    <property type="match status" value="1"/>
</dbReference>
<dbReference type="PROSITE" id="PS00028">
    <property type="entry name" value="ZINC_FINGER_C2H2_1"/>
    <property type="match status" value="1"/>
</dbReference>
<dbReference type="GO" id="GO:0008270">
    <property type="term" value="F:zinc ion binding"/>
    <property type="evidence" value="ECO:0007669"/>
    <property type="project" value="UniProtKB-KW"/>
</dbReference>
<reference evidence="7" key="1">
    <citation type="submission" date="2018-03" db="EMBL/GenBank/DDBJ databases">
        <authorList>
            <person name="Guldener U."/>
        </authorList>
    </citation>
    <scope>NUCLEOTIDE SEQUENCE</scope>
</reference>
<gene>
    <name evidence="7" type="ORF">DNG_06954</name>
</gene>
<dbReference type="AlphaFoldDB" id="A0AAE8N0U0"/>
<keyword evidence="2 4" id="KW-0863">Zinc-finger</keyword>
<keyword evidence="8" id="KW-1185">Reference proteome</keyword>
<evidence type="ECO:0000313" key="8">
    <source>
        <dbReference type="Proteomes" id="UP001187682"/>
    </source>
</evidence>
<evidence type="ECO:0000256" key="2">
    <source>
        <dbReference type="ARBA" id="ARBA00022771"/>
    </source>
</evidence>
<organism evidence="7 8">
    <name type="scientific">Cephalotrichum gorgonifer</name>
    <dbReference type="NCBI Taxonomy" id="2041049"/>
    <lineage>
        <taxon>Eukaryota</taxon>
        <taxon>Fungi</taxon>
        <taxon>Dikarya</taxon>
        <taxon>Ascomycota</taxon>
        <taxon>Pezizomycotina</taxon>
        <taxon>Sordariomycetes</taxon>
        <taxon>Hypocreomycetidae</taxon>
        <taxon>Microascales</taxon>
        <taxon>Microascaceae</taxon>
        <taxon>Cephalotrichum</taxon>
    </lineage>
</organism>
<evidence type="ECO:0000259" key="6">
    <source>
        <dbReference type="PROSITE" id="PS50157"/>
    </source>
</evidence>
<dbReference type="Proteomes" id="UP001187682">
    <property type="component" value="Unassembled WGS sequence"/>
</dbReference>
<dbReference type="Gene3D" id="3.30.160.60">
    <property type="entry name" value="Classic Zinc Finger"/>
    <property type="match status" value="1"/>
</dbReference>
<dbReference type="PANTHER" id="PTHR23235:SF120">
    <property type="entry name" value="KRUPPEL-LIKE FACTOR 15"/>
    <property type="match status" value="1"/>
</dbReference>
<dbReference type="InterPro" id="IPR036236">
    <property type="entry name" value="Znf_C2H2_sf"/>
</dbReference>
<accession>A0AAE8N0U0</accession>
<dbReference type="InterPro" id="IPR013087">
    <property type="entry name" value="Znf_C2H2_type"/>
</dbReference>
<keyword evidence="3" id="KW-0862">Zinc</keyword>
<sequence>MEIIPSFSLDSSPLNSAFKSDRDFGLSISGPSPPSDSFSTPSSSYGPFTPTSGSSTPPKTLDLDAPYQQQNLFFDMPLQNYPPECFNATECKPSGLNRVSYLGGPCIPDAPPARRATEPTPTTLDYSGFAEMAMPQSYSTSAPMDQSPYELYPMGDRGRPRSFDTSLAPNTVRMSDMCSSNGAYDMCSTESYDMCGSIAGRPSFTSSMPFAPGEQLRNSDTESVGSHTVMSPLPMDTMPSPGLPHRLAMVEIGREIRSPPRRVRSLDTGGRGGDMGDMLMGPPGSGDQGHEGGIEIKRIAAGKHQCEVPGCNKSFNRKEHLKRHVTTTHEEAVIPCPFCKDKSVKPFNRMDNFKNHIKIHSQPRTSGRVEYVPEAVEHYRKLVEGTKPRKPSKRGSASSATKATYRRL</sequence>
<evidence type="ECO:0000256" key="4">
    <source>
        <dbReference type="PROSITE-ProRule" id="PRU00042"/>
    </source>
</evidence>
<evidence type="ECO:0000256" key="1">
    <source>
        <dbReference type="ARBA" id="ARBA00022723"/>
    </source>
</evidence>
<dbReference type="PROSITE" id="PS50157">
    <property type="entry name" value="ZINC_FINGER_C2H2_2"/>
    <property type="match status" value="1"/>
</dbReference>
<protein>
    <recommendedName>
        <fullName evidence="6">C2H2-type domain-containing protein</fullName>
    </recommendedName>
</protein>
<dbReference type="Pfam" id="PF00096">
    <property type="entry name" value="zf-C2H2"/>
    <property type="match status" value="1"/>
</dbReference>
<dbReference type="GO" id="GO:0000978">
    <property type="term" value="F:RNA polymerase II cis-regulatory region sequence-specific DNA binding"/>
    <property type="evidence" value="ECO:0007669"/>
    <property type="project" value="TreeGrafter"/>
</dbReference>
<name>A0AAE8N0U0_9PEZI</name>
<feature type="region of interest" description="Disordered" evidence="5">
    <location>
        <begin position="20"/>
        <end position="63"/>
    </location>
</feature>
<keyword evidence="1" id="KW-0479">Metal-binding</keyword>
<feature type="domain" description="C2H2-type" evidence="6">
    <location>
        <begin position="304"/>
        <end position="329"/>
    </location>
</feature>
<dbReference type="SMART" id="SM00355">
    <property type="entry name" value="ZnF_C2H2"/>
    <property type="match status" value="2"/>
</dbReference>
<dbReference type="PANTHER" id="PTHR23235">
    <property type="entry name" value="KRUEPPEL-LIKE TRANSCRIPTION FACTOR"/>
    <property type="match status" value="1"/>
</dbReference>
<dbReference type="GO" id="GO:0000981">
    <property type="term" value="F:DNA-binding transcription factor activity, RNA polymerase II-specific"/>
    <property type="evidence" value="ECO:0007669"/>
    <property type="project" value="TreeGrafter"/>
</dbReference>